<reference evidence="1 2" key="1">
    <citation type="journal article" date="2011" name="Mol. Biol. Evol.">
        <title>Comparative genomic analysis of fruiting body formation in Myxococcales.</title>
        <authorList>
            <person name="Huntley S."/>
            <person name="Hamann N."/>
            <person name="Wegener-Feldbrugge S."/>
            <person name="Treuner-Lange A."/>
            <person name="Kube M."/>
            <person name="Reinhardt R."/>
            <person name="Klages S."/>
            <person name="Muller R."/>
            <person name="Ronning C.M."/>
            <person name="Nierman W.C."/>
            <person name="Sogaard-Andersen L."/>
        </authorList>
    </citation>
    <scope>NUCLEOTIDE SEQUENCE [LARGE SCALE GENOMIC DNA]</scope>
    <source>
        <strain evidence="1 2">DW4/3-1</strain>
    </source>
</reference>
<name>E3FQY0_STIAD</name>
<protein>
    <submittedName>
        <fullName evidence="1">Transposase</fullName>
    </submittedName>
</protein>
<dbReference type="HOGENOM" id="CLU_3012140_0_0_7"/>
<proteinExistence type="predicted"/>
<dbReference type="eggNOG" id="COG3385">
    <property type="taxonomic scope" value="Bacteria"/>
</dbReference>
<evidence type="ECO:0000313" key="2">
    <source>
        <dbReference type="Proteomes" id="UP000001351"/>
    </source>
</evidence>
<accession>E3FQY0</accession>
<dbReference type="KEGG" id="sur:STAUR_4231"/>
<organism evidence="1 2">
    <name type="scientific">Stigmatella aurantiaca (strain DW4/3-1)</name>
    <dbReference type="NCBI Taxonomy" id="378806"/>
    <lineage>
        <taxon>Bacteria</taxon>
        <taxon>Pseudomonadati</taxon>
        <taxon>Myxococcota</taxon>
        <taxon>Myxococcia</taxon>
        <taxon>Myxococcales</taxon>
        <taxon>Cystobacterineae</taxon>
        <taxon>Archangiaceae</taxon>
        <taxon>Stigmatella</taxon>
    </lineage>
</organism>
<gene>
    <name evidence="1" type="ordered locus">STAUR_4231</name>
</gene>
<sequence>MKPLRIGQKPWAEGYRVRVIDGNHLPGSQKRLHPLREFRGVALPRHSRVVHARERS</sequence>
<keyword evidence="2" id="KW-1185">Reference proteome</keyword>
<dbReference type="AlphaFoldDB" id="E3FQY0"/>
<dbReference type="STRING" id="378806.STAUR_4231"/>
<evidence type="ECO:0000313" key="1">
    <source>
        <dbReference type="EMBL" id="ADO72013.1"/>
    </source>
</evidence>
<dbReference type="EMBL" id="CP002271">
    <property type="protein sequence ID" value="ADO72013.1"/>
    <property type="molecule type" value="Genomic_DNA"/>
</dbReference>
<dbReference type="Proteomes" id="UP000001351">
    <property type="component" value="Chromosome"/>
</dbReference>